<dbReference type="PANTHER" id="PTHR42756">
    <property type="entry name" value="TRANSCRIPTIONAL REGULATOR, MARR"/>
    <property type="match status" value="1"/>
</dbReference>
<protein>
    <submittedName>
        <fullName evidence="6">MarR family transcriptional regulator</fullName>
    </submittedName>
</protein>
<dbReference type="Gene3D" id="1.10.10.10">
    <property type="entry name" value="Winged helix-like DNA-binding domain superfamily/Winged helix DNA-binding domain"/>
    <property type="match status" value="1"/>
</dbReference>
<reference evidence="6 8" key="2">
    <citation type="submission" date="2020-12" db="EMBL/GenBank/DDBJ databases">
        <title>Taxonomic evaluation of the Bacillus sporothermodurans group of bacteria based on whole genome sequences.</title>
        <authorList>
            <person name="Fiedler G."/>
            <person name="Herbstmann A.-D."/>
            <person name="Doll E."/>
            <person name="Wenning M."/>
            <person name="Brinks E."/>
            <person name="Kabisch J."/>
            <person name="Breitenwieser F."/>
            <person name="Lappann M."/>
            <person name="Boehnlein C."/>
            <person name="Franz C."/>
        </authorList>
    </citation>
    <scope>NUCLEOTIDE SEQUENCE [LARGE SCALE GENOMIC DNA]</scope>
    <source>
        <strain evidence="6 8">DSM 10599</strain>
    </source>
</reference>
<accession>A0A150LCU8</accession>
<dbReference type="EMBL" id="LQYN01000016">
    <property type="protein sequence ID" value="KYD10163.1"/>
    <property type="molecule type" value="Genomic_DNA"/>
</dbReference>
<evidence type="ECO:0000313" key="6">
    <source>
        <dbReference type="EMBL" id="QQX25375.1"/>
    </source>
</evidence>
<dbReference type="PANTHER" id="PTHR42756:SF1">
    <property type="entry name" value="TRANSCRIPTIONAL REPRESSOR OF EMRAB OPERON"/>
    <property type="match status" value="1"/>
</dbReference>
<evidence type="ECO:0000313" key="7">
    <source>
        <dbReference type="Proteomes" id="UP000075666"/>
    </source>
</evidence>
<keyword evidence="7" id="KW-1185">Reference proteome</keyword>
<evidence type="ECO:0000256" key="1">
    <source>
        <dbReference type="ARBA" id="ARBA00023015"/>
    </source>
</evidence>
<dbReference type="OrthoDB" id="3254893at2"/>
<proteinExistence type="predicted"/>
<feature type="domain" description="HTH marR-type" evidence="4">
    <location>
        <begin position="1"/>
        <end position="141"/>
    </location>
</feature>
<dbReference type="InterPro" id="IPR036390">
    <property type="entry name" value="WH_DNA-bd_sf"/>
</dbReference>
<evidence type="ECO:0000313" key="5">
    <source>
        <dbReference type="EMBL" id="KYD10163.1"/>
    </source>
</evidence>
<dbReference type="Proteomes" id="UP000595512">
    <property type="component" value="Chromosome"/>
</dbReference>
<dbReference type="GO" id="GO:0003677">
    <property type="term" value="F:DNA binding"/>
    <property type="evidence" value="ECO:0007669"/>
    <property type="project" value="UniProtKB-KW"/>
</dbReference>
<evidence type="ECO:0000313" key="8">
    <source>
        <dbReference type="Proteomes" id="UP000595512"/>
    </source>
</evidence>
<dbReference type="SMART" id="SM00347">
    <property type="entry name" value="HTH_MARR"/>
    <property type="match status" value="1"/>
</dbReference>
<keyword evidence="2" id="KW-0238">DNA-binding</keyword>
<dbReference type="KEGG" id="hspo:JGZ69_22265"/>
<dbReference type="RefSeq" id="WP_066227823.1">
    <property type="nucleotide sequence ID" value="NZ_CP066701.1"/>
</dbReference>
<evidence type="ECO:0000256" key="2">
    <source>
        <dbReference type="ARBA" id="ARBA00023125"/>
    </source>
</evidence>
<dbReference type="Pfam" id="PF01047">
    <property type="entry name" value="MarR"/>
    <property type="match status" value="1"/>
</dbReference>
<keyword evidence="3" id="KW-0804">Transcription</keyword>
<dbReference type="Proteomes" id="UP000075666">
    <property type="component" value="Unassembled WGS sequence"/>
</dbReference>
<dbReference type="InterPro" id="IPR036388">
    <property type="entry name" value="WH-like_DNA-bd_sf"/>
</dbReference>
<keyword evidence="1" id="KW-0805">Transcription regulation</keyword>
<dbReference type="AlphaFoldDB" id="A0A150LCU8"/>
<reference evidence="5 7" key="1">
    <citation type="submission" date="2016-01" db="EMBL/GenBank/DDBJ databases">
        <title>Genome Sequences of Twelve Sporeforming Bacillus Species Isolated from Foods.</title>
        <authorList>
            <person name="Berendsen E.M."/>
            <person name="Wells-Bennik M.H."/>
            <person name="Krawcyk A.O."/>
            <person name="De Jong A."/>
            <person name="Holsappel S."/>
            <person name="Eijlander R.T."/>
            <person name="Kuipers O.P."/>
        </authorList>
    </citation>
    <scope>NUCLEOTIDE SEQUENCE [LARGE SCALE GENOMIC DNA]</scope>
    <source>
        <strain evidence="5 7">B4102</strain>
    </source>
</reference>
<dbReference type="GO" id="GO:0003700">
    <property type="term" value="F:DNA-binding transcription factor activity"/>
    <property type="evidence" value="ECO:0007669"/>
    <property type="project" value="InterPro"/>
</dbReference>
<dbReference type="PATRIC" id="fig|46224.3.peg.1216"/>
<evidence type="ECO:0000259" key="4">
    <source>
        <dbReference type="PROSITE" id="PS50995"/>
    </source>
</evidence>
<evidence type="ECO:0000256" key="3">
    <source>
        <dbReference type="ARBA" id="ARBA00023163"/>
    </source>
</evidence>
<dbReference type="PROSITE" id="PS50995">
    <property type="entry name" value="HTH_MARR_2"/>
    <property type="match status" value="1"/>
</dbReference>
<dbReference type="STRING" id="46224.B4102_0347"/>
<dbReference type="SUPFAM" id="SSF46785">
    <property type="entry name" value="Winged helix' DNA-binding domain"/>
    <property type="match status" value="1"/>
</dbReference>
<dbReference type="EMBL" id="CP066701">
    <property type="protein sequence ID" value="QQX25375.1"/>
    <property type="molecule type" value="Genomic_DNA"/>
</dbReference>
<name>A0A150LCU8_9BACI</name>
<sequence>MEKDKIKLLIKRYEDVYLFATKRISSIMSEQVLDGFSIEQFAILRKLYNRKYIRASELAEELCVNKSAITVKIEKLEAKGFILRQRDKDDRRNIYLSLTEKGQIIYEQGEAKIESFVSKYLEKLDPKDFEAFIDLYEKILSIIQDHKEETNV</sequence>
<organism evidence="5 7">
    <name type="scientific">Heyndrickxia sporothermodurans</name>
    <dbReference type="NCBI Taxonomy" id="46224"/>
    <lineage>
        <taxon>Bacteria</taxon>
        <taxon>Bacillati</taxon>
        <taxon>Bacillota</taxon>
        <taxon>Bacilli</taxon>
        <taxon>Bacillales</taxon>
        <taxon>Bacillaceae</taxon>
        <taxon>Heyndrickxia</taxon>
    </lineage>
</organism>
<gene>
    <name evidence="5" type="ORF">B4102_0347</name>
    <name evidence="6" type="ORF">JGZ69_22265</name>
</gene>
<dbReference type="PRINTS" id="PR00598">
    <property type="entry name" value="HTHMARR"/>
</dbReference>
<dbReference type="InterPro" id="IPR000835">
    <property type="entry name" value="HTH_MarR-typ"/>
</dbReference>